<evidence type="ECO:0000256" key="3">
    <source>
        <dbReference type="SAM" id="SignalP"/>
    </source>
</evidence>
<feature type="signal peptide" evidence="3">
    <location>
        <begin position="1"/>
        <end position="22"/>
    </location>
</feature>
<dbReference type="InterPro" id="IPR050072">
    <property type="entry name" value="Peptidase_M20A"/>
</dbReference>
<keyword evidence="1" id="KW-0479">Metal-binding</keyword>
<accession>A0A7V1LN39</accession>
<dbReference type="Pfam" id="PF01546">
    <property type="entry name" value="Peptidase_M20"/>
    <property type="match status" value="1"/>
</dbReference>
<organism evidence="5">
    <name type="scientific">Caldithrix abyssi</name>
    <dbReference type="NCBI Taxonomy" id="187145"/>
    <lineage>
        <taxon>Bacteria</taxon>
        <taxon>Pseudomonadati</taxon>
        <taxon>Calditrichota</taxon>
        <taxon>Calditrichia</taxon>
        <taxon>Calditrichales</taxon>
        <taxon>Calditrichaceae</taxon>
        <taxon>Caldithrix</taxon>
    </lineage>
</organism>
<dbReference type="EMBL" id="DRLD01000280">
    <property type="protein sequence ID" value="HED11074.1"/>
    <property type="molecule type" value="Genomic_DNA"/>
</dbReference>
<name>A0A7V1LN39_CALAY</name>
<dbReference type="InterPro" id="IPR002933">
    <property type="entry name" value="Peptidase_M20"/>
</dbReference>
<dbReference type="PANTHER" id="PTHR43808">
    <property type="entry name" value="ACETYLORNITHINE DEACETYLASE"/>
    <property type="match status" value="1"/>
</dbReference>
<reference evidence="5" key="1">
    <citation type="journal article" date="2020" name="mSystems">
        <title>Genome- and Community-Level Interaction Insights into Carbon Utilization and Element Cycling Functions of Hydrothermarchaeota in Hydrothermal Sediment.</title>
        <authorList>
            <person name="Zhou Z."/>
            <person name="Liu Y."/>
            <person name="Xu W."/>
            <person name="Pan J."/>
            <person name="Luo Z.H."/>
            <person name="Li M."/>
        </authorList>
    </citation>
    <scope>NUCLEOTIDE SEQUENCE [LARGE SCALE GENOMIC DNA]</scope>
    <source>
        <strain evidence="5">HyVt-456</strain>
    </source>
</reference>
<dbReference type="Gene3D" id="3.40.630.10">
    <property type="entry name" value="Zn peptidases"/>
    <property type="match status" value="1"/>
</dbReference>
<feature type="chain" id="PRO_5031070466" evidence="3">
    <location>
        <begin position="23"/>
        <end position="413"/>
    </location>
</feature>
<feature type="non-terminal residue" evidence="5">
    <location>
        <position position="1"/>
    </location>
</feature>
<dbReference type="Pfam" id="PF07687">
    <property type="entry name" value="M20_dimer"/>
    <property type="match status" value="1"/>
</dbReference>
<sequence length="413" mass="45263">LMFRFAAKLALVMIMGFQTLNAQSVWNEKTAVKEALRFLQKVEDETIREQIKITEIPAPPFKEGQRAEYLMKRFRDLGLHDVRRDSEGNVIAAYPGGGDGPLLVLSAHLDSVFPEGTDVKVRREGNILKGPGISDDSRGLAVMLAVARALTLHKITIGGRLLFVGTVGEEGPGNLRGVRHLFEKELEEVDYFISIDDVGLKTISTAVGSNRYKVIFRGSGGHSYADFGIRNPMHALGRAMAGIADFQVSSRPKTTFSIGRVSGGTSVNSIAHTVWMEVDMRSQDAEELDKLDRMFKKTVYKALVRENRRWSSGDTLTVEFVTIGKRPTGTLPEKATILQAVSRADQALGIESQYQPGSTDANVPISMGIEAVTLGGGGDGQYKHSLQETFDTTDSYIGTQRIFLAVLELLGVR</sequence>
<dbReference type="GO" id="GO:0016787">
    <property type="term" value="F:hydrolase activity"/>
    <property type="evidence" value="ECO:0007669"/>
    <property type="project" value="UniProtKB-KW"/>
</dbReference>
<keyword evidence="3" id="KW-0732">Signal</keyword>
<dbReference type="GO" id="GO:0046872">
    <property type="term" value="F:metal ion binding"/>
    <property type="evidence" value="ECO:0007669"/>
    <property type="project" value="UniProtKB-KW"/>
</dbReference>
<dbReference type="SUPFAM" id="SSF53187">
    <property type="entry name" value="Zn-dependent exopeptidases"/>
    <property type="match status" value="1"/>
</dbReference>
<evidence type="ECO:0000256" key="1">
    <source>
        <dbReference type="ARBA" id="ARBA00022723"/>
    </source>
</evidence>
<gene>
    <name evidence="5" type="ORF">ENJ10_10330</name>
</gene>
<dbReference type="PANTHER" id="PTHR43808:SF17">
    <property type="entry name" value="PEPTIDASE M20"/>
    <property type="match status" value="1"/>
</dbReference>
<protein>
    <submittedName>
        <fullName evidence="5">M20/M25/M40 family metallo-hydrolase</fullName>
    </submittedName>
</protein>
<dbReference type="InterPro" id="IPR036264">
    <property type="entry name" value="Bact_exopeptidase_dim_dom"/>
</dbReference>
<dbReference type="AlphaFoldDB" id="A0A7V1LN39"/>
<proteinExistence type="predicted"/>
<feature type="domain" description="Peptidase M20 dimerisation" evidence="4">
    <location>
        <begin position="208"/>
        <end position="304"/>
    </location>
</feature>
<dbReference type="Gene3D" id="3.30.70.360">
    <property type="match status" value="1"/>
</dbReference>
<keyword evidence="2" id="KW-0378">Hydrolase</keyword>
<dbReference type="Proteomes" id="UP000886005">
    <property type="component" value="Unassembled WGS sequence"/>
</dbReference>
<dbReference type="SUPFAM" id="SSF55031">
    <property type="entry name" value="Bacterial exopeptidase dimerisation domain"/>
    <property type="match status" value="1"/>
</dbReference>
<dbReference type="InterPro" id="IPR011650">
    <property type="entry name" value="Peptidase_M20_dimer"/>
</dbReference>
<evidence type="ECO:0000256" key="2">
    <source>
        <dbReference type="ARBA" id="ARBA00022801"/>
    </source>
</evidence>
<comment type="caution">
    <text evidence="5">The sequence shown here is derived from an EMBL/GenBank/DDBJ whole genome shotgun (WGS) entry which is preliminary data.</text>
</comment>
<evidence type="ECO:0000313" key="5">
    <source>
        <dbReference type="EMBL" id="HED11074.1"/>
    </source>
</evidence>
<evidence type="ECO:0000259" key="4">
    <source>
        <dbReference type="Pfam" id="PF07687"/>
    </source>
</evidence>